<keyword evidence="2" id="KW-1185">Reference proteome</keyword>
<evidence type="ECO:0000313" key="1">
    <source>
        <dbReference type="EMBL" id="TFK76266.1"/>
    </source>
</evidence>
<sequence length="181" mass="20795">MSVCWNDNCLNTAKHKCSGCKTAWYCGEKCQRASWRHHKMECAINRTLYNAEEEERRRDEENPPPRPPRNVCTGCNVRFDEDYGIEGDCPDCGYVACESCVCHNSKGTCHCVGSNFGNLYCEMVPKWYHGHGGRSYRGDYHPSNIYDEINPQDNADLFEDTPRECKNCNKTALCIKAEFLR</sequence>
<evidence type="ECO:0000313" key="2">
    <source>
        <dbReference type="Proteomes" id="UP000308600"/>
    </source>
</evidence>
<protein>
    <submittedName>
        <fullName evidence="1">Uncharacterized protein</fullName>
    </submittedName>
</protein>
<reference evidence="1 2" key="1">
    <citation type="journal article" date="2019" name="Nat. Ecol. Evol.">
        <title>Megaphylogeny resolves global patterns of mushroom evolution.</title>
        <authorList>
            <person name="Varga T."/>
            <person name="Krizsan K."/>
            <person name="Foldi C."/>
            <person name="Dima B."/>
            <person name="Sanchez-Garcia M."/>
            <person name="Sanchez-Ramirez S."/>
            <person name="Szollosi G.J."/>
            <person name="Szarkandi J.G."/>
            <person name="Papp V."/>
            <person name="Albert L."/>
            <person name="Andreopoulos W."/>
            <person name="Angelini C."/>
            <person name="Antonin V."/>
            <person name="Barry K.W."/>
            <person name="Bougher N.L."/>
            <person name="Buchanan P."/>
            <person name="Buyck B."/>
            <person name="Bense V."/>
            <person name="Catcheside P."/>
            <person name="Chovatia M."/>
            <person name="Cooper J."/>
            <person name="Damon W."/>
            <person name="Desjardin D."/>
            <person name="Finy P."/>
            <person name="Geml J."/>
            <person name="Haridas S."/>
            <person name="Hughes K."/>
            <person name="Justo A."/>
            <person name="Karasinski D."/>
            <person name="Kautmanova I."/>
            <person name="Kiss B."/>
            <person name="Kocsube S."/>
            <person name="Kotiranta H."/>
            <person name="LaButti K.M."/>
            <person name="Lechner B.E."/>
            <person name="Liimatainen K."/>
            <person name="Lipzen A."/>
            <person name="Lukacs Z."/>
            <person name="Mihaltcheva S."/>
            <person name="Morgado L.N."/>
            <person name="Niskanen T."/>
            <person name="Noordeloos M.E."/>
            <person name="Ohm R.A."/>
            <person name="Ortiz-Santana B."/>
            <person name="Ovrebo C."/>
            <person name="Racz N."/>
            <person name="Riley R."/>
            <person name="Savchenko A."/>
            <person name="Shiryaev A."/>
            <person name="Soop K."/>
            <person name="Spirin V."/>
            <person name="Szebenyi C."/>
            <person name="Tomsovsky M."/>
            <person name="Tulloss R.E."/>
            <person name="Uehling J."/>
            <person name="Grigoriev I.V."/>
            <person name="Vagvolgyi C."/>
            <person name="Papp T."/>
            <person name="Martin F.M."/>
            <person name="Miettinen O."/>
            <person name="Hibbett D.S."/>
            <person name="Nagy L.G."/>
        </authorList>
    </citation>
    <scope>NUCLEOTIDE SEQUENCE [LARGE SCALE GENOMIC DNA]</scope>
    <source>
        <strain evidence="1 2">NL-1719</strain>
    </source>
</reference>
<dbReference type="EMBL" id="ML208260">
    <property type="protein sequence ID" value="TFK76266.1"/>
    <property type="molecule type" value="Genomic_DNA"/>
</dbReference>
<organism evidence="1 2">
    <name type="scientific">Pluteus cervinus</name>
    <dbReference type="NCBI Taxonomy" id="181527"/>
    <lineage>
        <taxon>Eukaryota</taxon>
        <taxon>Fungi</taxon>
        <taxon>Dikarya</taxon>
        <taxon>Basidiomycota</taxon>
        <taxon>Agaricomycotina</taxon>
        <taxon>Agaricomycetes</taxon>
        <taxon>Agaricomycetidae</taxon>
        <taxon>Agaricales</taxon>
        <taxon>Pluteineae</taxon>
        <taxon>Pluteaceae</taxon>
        <taxon>Pluteus</taxon>
    </lineage>
</organism>
<accession>A0ACD3BEM8</accession>
<dbReference type="Proteomes" id="UP000308600">
    <property type="component" value="Unassembled WGS sequence"/>
</dbReference>
<name>A0ACD3BEM8_9AGAR</name>
<gene>
    <name evidence="1" type="ORF">BDN72DRAFT_227247</name>
</gene>
<proteinExistence type="predicted"/>